<evidence type="ECO:0000313" key="1">
    <source>
        <dbReference type="EMBL" id="KAJ3486103.1"/>
    </source>
</evidence>
<dbReference type="EMBL" id="JANAKD010000922">
    <property type="protein sequence ID" value="KAJ3486103.1"/>
    <property type="molecule type" value="Genomic_DNA"/>
</dbReference>
<name>A0ACC1QQT1_9HYPO</name>
<proteinExistence type="predicted"/>
<gene>
    <name evidence="1" type="ORF">NLG97_g6682</name>
</gene>
<accession>A0ACC1QQT1</accession>
<evidence type="ECO:0000313" key="2">
    <source>
        <dbReference type="Proteomes" id="UP001148737"/>
    </source>
</evidence>
<organism evidence="1 2">
    <name type="scientific">Lecanicillium saksenae</name>
    <dbReference type="NCBI Taxonomy" id="468837"/>
    <lineage>
        <taxon>Eukaryota</taxon>
        <taxon>Fungi</taxon>
        <taxon>Dikarya</taxon>
        <taxon>Ascomycota</taxon>
        <taxon>Pezizomycotina</taxon>
        <taxon>Sordariomycetes</taxon>
        <taxon>Hypocreomycetidae</taxon>
        <taxon>Hypocreales</taxon>
        <taxon>Cordycipitaceae</taxon>
        <taxon>Lecanicillium</taxon>
    </lineage>
</organism>
<keyword evidence="2" id="KW-1185">Reference proteome</keyword>
<comment type="caution">
    <text evidence="1">The sequence shown here is derived from an EMBL/GenBank/DDBJ whole genome shotgun (WGS) entry which is preliminary data.</text>
</comment>
<reference evidence="1" key="1">
    <citation type="submission" date="2022-07" db="EMBL/GenBank/DDBJ databases">
        <title>Genome Sequence of Lecanicillium saksenae.</title>
        <authorList>
            <person name="Buettner E."/>
        </authorList>
    </citation>
    <scope>NUCLEOTIDE SEQUENCE</scope>
    <source>
        <strain evidence="1">VT-O1</strain>
    </source>
</reference>
<protein>
    <submittedName>
        <fullName evidence="1">Uncharacterized protein</fullName>
    </submittedName>
</protein>
<sequence length="162" mass="17447">MYGESFNKENNIVSMVVDVADEKGNLLCDVAELYLMEVGDAGADAALVVDTLEVSITVGRRGTLVVFRALFGIGASAASDGGWIPIHVRIGTMLVNGNLALRTLCDNKEGTEHGGGFDIHLGKLTQEMEGWKDGCVMKVSRFEANERMVTDINATGQNPRTR</sequence>
<dbReference type="Proteomes" id="UP001148737">
    <property type="component" value="Unassembled WGS sequence"/>
</dbReference>